<dbReference type="FunFam" id="3.40.605.10:FF:000004">
    <property type="entry name" value="Aldehyde dehydrogenase"/>
    <property type="match status" value="1"/>
</dbReference>
<evidence type="ECO:0000256" key="1">
    <source>
        <dbReference type="ARBA" id="ARBA00009986"/>
    </source>
</evidence>
<comment type="caution">
    <text evidence="8">The sequence shown here is derived from an EMBL/GenBank/DDBJ whole genome shotgun (WGS) entry which is preliminary data.</text>
</comment>
<dbReference type="Pfam" id="PF00171">
    <property type="entry name" value="Aldedh"/>
    <property type="match status" value="1"/>
</dbReference>
<keyword evidence="6" id="KW-0472">Membrane</keyword>
<keyword evidence="6" id="KW-0812">Transmembrane</keyword>
<dbReference type="PANTHER" id="PTHR43570">
    <property type="entry name" value="ALDEHYDE DEHYDROGENASE"/>
    <property type="match status" value="1"/>
</dbReference>
<keyword evidence="6" id="KW-1133">Transmembrane helix</keyword>
<accession>A0A226DNG0</accession>
<evidence type="ECO:0000256" key="6">
    <source>
        <dbReference type="SAM" id="Phobius"/>
    </source>
</evidence>
<keyword evidence="2 5" id="KW-0560">Oxidoreductase</keyword>
<dbReference type="OMA" id="ISTHIHC"/>
<dbReference type="AlphaFoldDB" id="A0A226DNG0"/>
<dbReference type="Gene3D" id="3.40.309.10">
    <property type="entry name" value="Aldehyde Dehydrogenase, Chain A, domain 2"/>
    <property type="match status" value="1"/>
</dbReference>
<dbReference type="InterPro" id="IPR029510">
    <property type="entry name" value="Ald_DH_CS_GLU"/>
</dbReference>
<dbReference type="GO" id="GO:0006081">
    <property type="term" value="P:aldehyde metabolic process"/>
    <property type="evidence" value="ECO:0007669"/>
    <property type="project" value="InterPro"/>
</dbReference>
<organism evidence="8 9">
    <name type="scientific">Folsomia candida</name>
    <name type="common">Springtail</name>
    <dbReference type="NCBI Taxonomy" id="158441"/>
    <lineage>
        <taxon>Eukaryota</taxon>
        <taxon>Metazoa</taxon>
        <taxon>Ecdysozoa</taxon>
        <taxon>Arthropoda</taxon>
        <taxon>Hexapoda</taxon>
        <taxon>Collembola</taxon>
        <taxon>Entomobryomorpha</taxon>
        <taxon>Isotomoidea</taxon>
        <taxon>Isotomidae</taxon>
        <taxon>Proisotominae</taxon>
        <taxon>Folsomia</taxon>
    </lineage>
</organism>
<feature type="transmembrane region" description="Helical" evidence="6">
    <location>
        <begin position="585"/>
        <end position="603"/>
    </location>
</feature>
<evidence type="ECO:0000256" key="2">
    <source>
        <dbReference type="ARBA" id="ARBA00023002"/>
    </source>
</evidence>
<dbReference type="Proteomes" id="UP000198287">
    <property type="component" value="Unassembled WGS sequence"/>
</dbReference>
<dbReference type="GO" id="GO:0005737">
    <property type="term" value="C:cytoplasm"/>
    <property type="evidence" value="ECO:0007669"/>
    <property type="project" value="TreeGrafter"/>
</dbReference>
<dbReference type="OrthoDB" id="440325at2759"/>
<dbReference type="Gene3D" id="3.40.605.10">
    <property type="entry name" value="Aldehyde Dehydrogenase, Chain A, domain 1"/>
    <property type="match status" value="2"/>
</dbReference>
<dbReference type="PANTHER" id="PTHR43570:SF16">
    <property type="entry name" value="ALDEHYDE DEHYDROGENASE TYPE III, ISOFORM Q"/>
    <property type="match status" value="1"/>
</dbReference>
<dbReference type="InterPro" id="IPR016162">
    <property type="entry name" value="Ald_DH_N"/>
</dbReference>
<evidence type="ECO:0000256" key="4">
    <source>
        <dbReference type="PROSITE-ProRule" id="PRU10007"/>
    </source>
</evidence>
<sequence length="607" mass="68720">MTTVVTEVYAIEVKIGASPRETKLSKYNENYAETTQGLRDAFKSGRTLSYGYRLDQLKNLQRLVSERSSELVDVLYKDLRKPKMEERLRKLEEQIMRDPRLKLSYLADEMGVSKPAICSMLTEDLGTPKELRPPVEKKRGVKIKSWPFFRRQRATSYLAFCEASGELVGVEVEINEAIRCLQTWMTPEQLPNNLLFPNDKAYIKPDPYGLVLILGAWNYPVALTLQPLVGAISAGNCAIVKPSEIAPFTAAKIAELVPKYLDPKCFRVIEGDVDDTKKLLKQRFDYIFCTSSTRVGKHVMMAAAENLTGVTLELGGKSPVYVHDSADLDLSLKRILWGKLLNMGQTCIAPDYIICSKKVQDYFVTHAKTILEKWYGPSMKESMDICRIINSYHFDRLKKLLVETRGGIVLGGEFDSNDLWISPTFVVNVEDNDVLMEDEIFGPILPFVNAETPLEALNYLNAKTAKPLVIYLFSQNKSVNKQFLELTTSGSLSINEVILHCGWHGLPFGGVQESGMGSYHGKYSFDCFSHRKSCLARDFSFVTEKLSAIRYPPYNRTELKIKFLSTMLRRLHLFKLSFSFTPSHLVIFLLGLLVMFASTTLLAKYQS</sequence>
<keyword evidence="3" id="KW-0520">NAD</keyword>
<dbReference type="InterPro" id="IPR016161">
    <property type="entry name" value="Ald_DH/histidinol_DH"/>
</dbReference>
<dbReference type="InterPro" id="IPR012394">
    <property type="entry name" value="Aldehyde_DH_NAD(P)"/>
</dbReference>
<feature type="active site" evidence="4">
    <location>
        <position position="313"/>
    </location>
</feature>
<evidence type="ECO:0000313" key="9">
    <source>
        <dbReference type="Proteomes" id="UP000198287"/>
    </source>
</evidence>
<dbReference type="STRING" id="158441.A0A226DNG0"/>
<feature type="domain" description="Aldehyde dehydrogenase" evidence="7">
    <location>
        <begin position="174"/>
        <end position="533"/>
    </location>
</feature>
<dbReference type="EMBL" id="LNIX01000014">
    <property type="protein sequence ID" value="OXA47075.1"/>
    <property type="molecule type" value="Genomic_DNA"/>
</dbReference>
<comment type="similarity">
    <text evidence="1 5">Belongs to the aldehyde dehydrogenase family.</text>
</comment>
<dbReference type="FunFam" id="3.40.309.10:FF:000003">
    <property type="entry name" value="Aldehyde dehydrogenase"/>
    <property type="match status" value="1"/>
</dbReference>
<dbReference type="InterPro" id="IPR016160">
    <property type="entry name" value="Ald_DH_CS_CYS"/>
</dbReference>
<evidence type="ECO:0000313" key="8">
    <source>
        <dbReference type="EMBL" id="OXA47075.1"/>
    </source>
</evidence>
<protein>
    <submittedName>
        <fullName evidence="8">Fatty aldehyde dehydrogenase</fullName>
    </submittedName>
</protein>
<gene>
    <name evidence="8" type="ORF">Fcan01_18459</name>
</gene>
<evidence type="ECO:0000256" key="5">
    <source>
        <dbReference type="RuleBase" id="RU003345"/>
    </source>
</evidence>
<name>A0A226DNG0_FOLCA</name>
<dbReference type="PROSITE" id="PS00070">
    <property type="entry name" value="ALDEHYDE_DEHYDR_CYS"/>
    <property type="match status" value="1"/>
</dbReference>
<keyword evidence="9" id="KW-1185">Reference proteome</keyword>
<dbReference type="InterPro" id="IPR016163">
    <property type="entry name" value="Ald_DH_C"/>
</dbReference>
<dbReference type="GO" id="GO:0004029">
    <property type="term" value="F:aldehyde dehydrogenase (NAD+) activity"/>
    <property type="evidence" value="ECO:0007669"/>
    <property type="project" value="TreeGrafter"/>
</dbReference>
<reference evidence="8 9" key="1">
    <citation type="submission" date="2015-12" db="EMBL/GenBank/DDBJ databases">
        <title>The genome of Folsomia candida.</title>
        <authorList>
            <person name="Faddeeva A."/>
            <person name="Derks M.F."/>
            <person name="Anvar Y."/>
            <person name="Smit S."/>
            <person name="Van Straalen N."/>
            <person name="Roelofs D."/>
        </authorList>
    </citation>
    <scope>NUCLEOTIDE SEQUENCE [LARGE SCALE GENOMIC DNA]</scope>
    <source>
        <strain evidence="8 9">VU population</strain>
        <tissue evidence="8">Whole body</tissue>
    </source>
</reference>
<proteinExistence type="inferred from homology"/>
<dbReference type="PROSITE" id="PS00687">
    <property type="entry name" value="ALDEHYDE_DEHYDR_GLU"/>
    <property type="match status" value="1"/>
</dbReference>
<evidence type="ECO:0000259" key="7">
    <source>
        <dbReference type="Pfam" id="PF00171"/>
    </source>
</evidence>
<evidence type="ECO:0000256" key="3">
    <source>
        <dbReference type="ARBA" id="ARBA00023027"/>
    </source>
</evidence>
<dbReference type="SUPFAM" id="SSF53720">
    <property type="entry name" value="ALDH-like"/>
    <property type="match status" value="2"/>
</dbReference>
<dbReference type="InterPro" id="IPR015590">
    <property type="entry name" value="Aldehyde_DH_dom"/>
</dbReference>